<proteinExistence type="predicted"/>
<dbReference type="Pfam" id="PF11017">
    <property type="entry name" value="DUF2855"/>
    <property type="match status" value="1"/>
</dbReference>
<gene>
    <name evidence="1" type="ORF">CPB84DRAFT_1845030</name>
</gene>
<name>A0A9P5TQN9_GYMJU</name>
<comment type="caution">
    <text evidence="1">The sequence shown here is derived from an EMBL/GenBank/DDBJ whole genome shotgun (WGS) entry which is preliminary data.</text>
</comment>
<organism evidence="1 2">
    <name type="scientific">Gymnopilus junonius</name>
    <name type="common">Spectacular rustgill mushroom</name>
    <name type="synonym">Gymnopilus spectabilis subsp. junonius</name>
    <dbReference type="NCBI Taxonomy" id="109634"/>
    <lineage>
        <taxon>Eukaryota</taxon>
        <taxon>Fungi</taxon>
        <taxon>Dikarya</taxon>
        <taxon>Basidiomycota</taxon>
        <taxon>Agaricomycotina</taxon>
        <taxon>Agaricomycetes</taxon>
        <taxon>Agaricomycetidae</taxon>
        <taxon>Agaricales</taxon>
        <taxon>Agaricineae</taxon>
        <taxon>Hymenogastraceae</taxon>
        <taxon>Gymnopilus</taxon>
    </lineage>
</organism>
<accession>A0A9P5TQN9</accession>
<protein>
    <submittedName>
        <fullName evidence="1">Uncharacterized protein</fullName>
    </submittedName>
</protein>
<keyword evidence="2" id="KW-1185">Reference proteome</keyword>
<evidence type="ECO:0000313" key="1">
    <source>
        <dbReference type="EMBL" id="KAF8905221.1"/>
    </source>
</evidence>
<evidence type="ECO:0000313" key="2">
    <source>
        <dbReference type="Proteomes" id="UP000724874"/>
    </source>
</evidence>
<dbReference type="InterPro" id="IPR021276">
    <property type="entry name" value="DUF2855"/>
</dbReference>
<sequence>MSNSFINTNVSLCSPRPSSGLDPNAPLLIYSSSPYHGSDDMPLNHVLIKIDKFGFSVNNVTYQALGEHPHFQYLDFHHTPSSADGKCLSKTHSLIPVWGFGIILKLTHPKIQAGKRIYGYLVPTRYLLLPISPNDVNKVAFYIPRSHLPAGPYVLISNTIQSNPALCLSDPQYTPTSTAEDLTMLYRPLFWTSYWCEDWLNSSNYHGGAHTILISSASSKTAFCLVYIIAKQRQNVEGKKSNAAL</sequence>
<dbReference type="AlphaFoldDB" id="A0A9P5TQN9"/>
<reference evidence="1" key="1">
    <citation type="submission" date="2020-11" db="EMBL/GenBank/DDBJ databases">
        <authorList>
            <consortium name="DOE Joint Genome Institute"/>
            <person name="Ahrendt S."/>
            <person name="Riley R."/>
            <person name="Andreopoulos W."/>
            <person name="LaButti K."/>
            <person name="Pangilinan J."/>
            <person name="Ruiz-duenas F.J."/>
            <person name="Barrasa J.M."/>
            <person name="Sanchez-Garcia M."/>
            <person name="Camarero S."/>
            <person name="Miyauchi S."/>
            <person name="Serrano A."/>
            <person name="Linde D."/>
            <person name="Babiker R."/>
            <person name="Drula E."/>
            <person name="Ayuso-Fernandez I."/>
            <person name="Pacheco R."/>
            <person name="Padilla G."/>
            <person name="Ferreira P."/>
            <person name="Barriuso J."/>
            <person name="Kellner H."/>
            <person name="Castanera R."/>
            <person name="Alfaro M."/>
            <person name="Ramirez L."/>
            <person name="Pisabarro A.G."/>
            <person name="Kuo A."/>
            <person name="Tritt A."/>
            <person name="Lipzen A."/>
            <person name="He G."/>
            <person name="Yan M."/>
            <person name="Ng V."/>
            <person name="Cullen D."/>
            <person name="Martin F."/>
            <person name="Rosso M.-N."/>
            <person name="Henrissat B."/>
            <person name="Hibbett D."/>
            <person name="Martinez A.T."/>
            <person name="Grigoriev I.V."/>
        </authorList>
    </citation>
    <scope>NUCLEOTIDE SEQUENCE</scope>
    <source>
        <strain evidence="1">AH 44721</strain>
    </source>
</reference>
<dbReference type="OrthoDB" id="192702at2759"/>
<dbReference type="EMBL" id="JADNYJ010000023">
    <property type="protein sequence ID" value="KAF8905221.1"/>
    <property type="molecule type" value="Genomic_DNA"/>
</dbReference>
<dbReference type="Proteomes" id="UP000724874">
    <property type="component" value="Unassembled WGS sequence"/>
</dbReference>